<name>F2IDY3_FLUTR</name>
<evidence type="ECO:0000313" key="1">
    <source>
        <dbReference type="EMBL" id="AEA45547.1"/>
    </source>
</evidence>
<sequence precursor="true">MKPILTLICIHFYLITAFAQTTTIRIIAKDRSNSDPISRVFIRQFQGDSLVTSVYTSLKGVSYFTVSTSKATTFELEHIAFNSIEKIPTKVFSGKSTDTLTIQVRMYYSKERLIEEVVIKPPGSPDTIFESSRVSVSDFEFLPNDHLVLLTYPKNLKKGTELLLYDGFKSLGEISLPEQAKELIRDYRGNPHVVTDKKIYGIVETERRIEIAQIEKDYYMAYIAPIVDSAYTKFYFSNFNPNFPAFDYFTYDVVDSTYKKIAKVQDDLMMELYRSEFKYVDVRTKLWAMDKENETGIDKEIWVGMYHFTGSIYYKQLYAPIFARNDSVFLFDHYKNLLFKYSYKGDLLDSVPIYYHLQPKENGWKKRLIQDYETGEIYIYYEVAGKAQLRHFNTSTGKLSQPIELHFKYPENIQIKSNSVYYIYRPFETTQKKYLYRERLPVQYKTQKLNQGTMVEVVKP</sequence>
<dbReference type="HOGENOM" id="CLU_594155_0_0_10"/>
<gene>
    <name evidence="1" type="ordered locus">Fluta_3578</name>
</gene>
<organism evidence="1 2">
    <name type="scientific">Fluviicola taffensis (strain DSM 16823 / NCIMB 13979 / RW262)</name>
    <dbReference type="NCBI Taxonomy" id="755732"/>
    <lineage>
        <taxon>Bacteria</taxon>
        <taxon>Pseudomonadati</taxon>
        <taxon>Bacteroidota</taxon>
        <taxon>Flavobacteriia</taxon>
        <taxon>Flavobacteriales</taxon>
        <taxon>Crocinitomicaceae</taxon>
        <taxon>Fluviicola</taxon>
    </lineage>
</organism>
<dbReference type="Proteomes" id="UP000007463">
    <property type="component" value="Chromosome"/>
</dbReference>
<reference evidence="2" key="2">
    <citation type="submission" date="2011-02" db="EMBL/GenBank/DDBJ databases">
        <title>The complete genome of Fluviicola taffensis DSM 16823.</title>
        <authorList>
            <consortium name="US DOE Joint Genome Institute (JGI-PGF)"/>
            <person name="Lucas S."/>
            <person name="Copeland A."/>
            <person name="Lapidus A."/>
            <person name="Bruce D."/>
            <person name="Goodwin L."/>
            <person name="Pitluck S."/>
            <person name="Kyrpides N."/>
            <person name="Mavromatis K."/>
            <person name="Ivanova N."/>
            <person name="Mikhailova N."/>
            <person name="Pagani I."/>
            <person name="Chertkov O."/>
            <person name="Detter J.C."/>
            <person name="Han C."/>
            <person name="Tapia R."/>
            <person name="Land M."/>
            <person name="Hauser L."/>
            <person name="Markowitz V."/>
            <person name="Cheng J.-F."/>
            <person name="Hugenholtz P."/>
            <person name="Woyke T."/>
            <person name="Wu D."/>
            <person name="Tindall B."/>
            <person name="Pomrenke H.G."/>
            <person name="Brambilla E."/>
            <person name="Klenk H.-P."/>
            <person name="Eisen J.A."/>
        </authorList>
    </citation>
    <scope>NUCLEOTIDE SEQUENCE [LARGE SCALE GENOMIC DNA]</scope>
    <source>
        <strain evidence="2">DSM 16823 / RW262 / RW262</strain>
    </source>
</reference>
<dbReference type="eggNOG" id="COG3391">
    <property type="taxonomic scope" value="Bacteria"/>
</dbReference>
<dbReference type="AlphaFoldDB" id="F2IDY3"/>
<reference evidence="1 2" key="1">
    <citation type="journal article" date="2011" name="Stand. Genomic Sci.">
        <title>Complete genome sequence of the gliding freshwater bacterium Fluviicola taffensis type strain (RW262).</title>
        <authorList>
            <person name="Woyke T."/>
            <person name="Chertkov O."/>
            <person name="Lapidus A."/>
            <person name="Nolan M."/>
            <person name="Lucas S."/>
            <person name="Del Rio T.G."/>
            <person name="Tice H."/>
            <person name="Cheng J.F."/>
            <person name="Tapia R."/>
            <person name="Han C."/>
            <person name="Goodwin L."/>
            <person name="Pitluck S."/>
            <person name="Liolios K."/>
            <person name="Pagani I."/>
            <person name="Ivanova N."/>
            <person name="Huntemann M."/>
            <person name="Mavromatis K."/>
            <person name="Mikhailova N."/>
            <person name="Pati A."/>
            <person name="Chen A."/>
            <person name="Palaniappan K."/>
            <person name="Land M."/>
            <person name="Hauser L."/>
            <person name="Brambilla E.M."/>
            <person name="Rohde M."/>
            <person name="Mwirichia R."/>
            <person name="Sikorski J."/>
            <person name="Tindall B.J."/>
            <person name="Goker M."/>
            <person name="Bristow J."/>
            <person name="Eisen J.A."/>
            <person name="Markowitz V."/>
            <person name="Hugenholtz P."/>
            <person name="Klenk H.P."/>
            <person name="Kyrpides N.C."/>
        </authorList>
    </citation>
    <scope>NUCLEOTIDE SEQUENCE [LARGE SCALE GENOMIC DNA]</scope>
    <source>
        <strain evidence="2">DSM 16823 / RW262 / RW262</strain>
    </source>
</reference>
<evidence type="ECO:0000313" key="2">
    <source>
        <dbReference type="Proteomes" id="UP000007463"/>
    </source>
</evidence>
<dbReference type="KEGG" id="fte:Fluta_3578"/>
<accession>F2IDY3</accession>
<dbReference type="RefSeq" id="WP_013688314.1">
    <property type="nucleotide sequence ID" value="NC_015321.1"/>
</dbReference>
<dbReference type="EMBL" id="CP002542">
    <property type="protein sequence ID" value="AEA45547.1"/>
    <property type="molecule type" value="Genomic_DNA"/>
</dbReference>
<proteinExistence type="predicted"/>
<dbReference type="OrthoDB" id="1466942at2"/>
<dbReference type="STRING" id="755732.Fluta_3578"/>
<keyword evidence="2" id="KW-1185">Reference proteome</keyword>
<protein>
    <submittedName>
        <fullName evidence="1">Uncharacterized protein</fullName>
    </submittedName>
</protein>